<dbReference type="Gramene" id="OE9A088979T1">
    <property type="protein sequence ID" value="OE9A088979C1"/>
    <property type="gene ID" value="OE9A088979"/>
</dbReference>
<feature type="region of interest" description="Disordered" evidence="2">
    <location>
        <begin position="637"/>
        <end position="659"/>
    </location>
</feature>
<feature type="region of interest" description="Disordered" evidence="2">
    <location>
        <begin position="1004"/>
        <end position="1027"/>
    </location>
</feature>
<keyword evidence="1" id="KW-0175">Coiled coil</keyword>
<feature type="compositionally biased region" description="Low complexity" evidence="2">
    <location>
        <begin position="211"/>
        <end position="221"/>
    </location>
</feature>
<dbReference type="FunFam" id="1.10.287.110:FF:000009">
    <property type="entry name" value="Auxilin-related protein 1"/>
    <property type="match status" value="1"/>
</dbReference>
<dbReference type="GO" id="GO:0005737">
    <property type="term" value="C:cytoplasm"/>
    <property type="evidence" value="ECO:0007669"/>
    <property type="project" value="TreeGrafter"/>
</dbReference>
<evidence type="ECO:0000313" key="5">
    <source>
        <dbReference type="Proteomes" id="UP000594638"/>
    </source>
</evidence>
<dbReference type="OrthoDB" id="1717591at2759"/>
<keyword evidence="5" id="KW-1185">Reference proteome</keyword>
<feature type="compositionally biased region" description="Basic and acidic residues" evidence="2">
    <location>
        <begin position="896"/>
        <end position="906"/>
    </location>
</feature>
<dbReference type="PANTHER" id="PTHR23172:SF87">
    <property type="entry name" value="CHAPERONE DNAJ-DOMAIN SUPERFAMILY PROTEIN"/>
    <property type="match status" value="1"/>
</dbReference>
<feature type="region of interest" description="Disordered" evidence="2">
    <location>
        <begin position="672"/>
        <end position="734"/>
    </location>
</feature>
<feature type="region of interest" description="Disordered" evidence="2">
    <location>
        <begin position="896"/>
        <end position="955"/>
    </location>
</feature>
<feature type="compositionally biased region" description="Basic and acidic residues" evidence="2">
    <location>
        <begin position="1070"/>
        <end position="1119"/>
    </location>
</feature>
<evidence type="ECO:0000259" key="3">
    <source>
        <dbReference type="PROSITE" id="PS50076"/>
    </source>
</evidence>
<dbReference type="EMBL" id="CACTIH010001816">
    <property type="protein sequence ID" value="CAA2963964.1"/>
    <property type="molecule type" value="Genomic_DNA"/>
</dbReference>
<feature type="region of interest" description="Disordered" evidence="2">
    <location>
        <begin position="332"/>
        <end position="358"/>
    </location>
</feature>
<dbReference type="GO" id="GO:0072318">
    <property type="term" value="P:clathrin coat disassembly"/>
    <property type="evidence" value="ECO:0007669"/>
    <property type="project" value="TreeGrafter"/>
</dbReference>
<feature type="compositionally biased region" description="Basic and acidic residues" evidence="2">
    <location>
        <begin position="1222"/>
        <end position="1243"/>
    </location>
</feature>
<dbReference type="GO" id="GO:0030276">
    <property type="term" value="F:clathrin binding"/>
    <property type="evidence" value="ECO:0007669"/>
    <property type="project" value="TreeGrafter"/>
</dbReference>
<feature type="compositionally biased region" description="Basic and acidic residues" evidence="2">
    <location>
        <begin position="913"/>
        <end position="925"/>
    </location>
</feature>
<dbReference type="PANTHER" id="PTHR23172">
    <property type="entry name" value="AUXILIN/CYCLIN G-ASSOCIATED KINASE-RELATED"/>
    <property type="match status" value="1"/>
</dbReference>
<feature type="compositionally biased region" description="Basic and acidic residues" evidence="2">
    <location>
        <begin position="698"/>
        <end position="717"/>
    </location>
</feature>
<feature type="domain" description="J" evidence="3">
    <location>
        <begin position="1341"/>
        <end position="1405"/>
    </location>
</feature>
<gene>
    <name evidence="4" type="ORF">OLEA9_A088979</name>
</gene>
<dbReference type="PROSITE" id="PS50076">
    <property type="entry name" value="DNAJ_2"/>
    <property type="match status" value="1"/>
</dbReference>
<evidence type="ECO:0000313" key="4">
    <source>
        <dbReference type="EMBL" id="CAA2963964.1"/>
    </source>
</evidence>
<feature type="region of interest" description="Disordered" evidence="2">
    <location>
        <begin position="112"/>
        <end position="147"/>
    </location>
</feature>
<feature type="compositionally biased region" description="Basic and acidic residues" evidence="2">
    <location>
        <begin position="1004"/>
        <end position="1013"/>
    </location>
</feature>
<comment type="caution">
    <text evidence="4">The sequence shown here is derived from an EMBL/GenBank/DDBJ whole genome shotgun (WGS) entry which is preliminary data.</text>
</comment>
<dbReference type="InterPro" id="IPR036869">
    <property type="entry name" value="J_dom_sf"/>
</dbReference>
<evidence type="ECO:0000256" key="2">
    <source>
        <dbReference type="SAM" id="MobiDB-lite"/>
    </source>
</evidence>
<reference evidence="4 5" key="1">
    <citation type="submission" date="2019-12" db="EMBL/GenBank/DDBJ databases">
        <authorList>
            <person name="Alioto T."/>
            <person name="Alioto T."/>
            <person name="Gomez Garrido J."/>
        </authorList>
    </citation>
    <scope>NUCLEOTIDE SEQUENCE [LARGE SCALE GENOMIC DNA]</scope>
</reference>
<dbReference type="SUPFAM" id="SSF46565">
    <property type="entry name" value="Chaperone J-domain"/>
    <property type="match status" value="1"/>
</dbReference>
<dbReference type="Proteomes" id="UP000594638">
    <property type="component" value="Unassembled WGS sequence"/>
</dbReference>
<feature type="compositionally biased region" description="Basic and acidic residues" evidence="2">
    <location>
        <begin position="349"/>
        <end position="358"/>
    </location>
</feature>
<evidence type="ECO:0000256" key="1">
    <source>
        <dbReference type="ARBA" id="ARBA00023054"/>
    </source>
</evidence>
<feature type="compositionally biased region" description="Pro residues" evidence="2">
    <location>
        <begin position="280"/>
        <end position="290"/>
    </location>
</feature>
<feature type="region of interest" description="Disordered" evidence="2">
    <location>
        <begin position="202"/>
        <end position="221"/>
    </location>
</feature>
<feature type="region of interest" description="Disordered" evidence="2">
    <location>
        <begin position="1222"/>
        <end position="1246"/>
    </location>
</feature>
<dbReference type="GO" id="GO:0031982">
    <property type="term" value="C:vesicle"/>
    <property type="evidence" value="ECO:0007669"/>
    <property type="project" value="TreeGrafter"/>
</dbReference>
<organism evidence="4 5">
    <name type="scientific">Olea europaea subsp. europaea</name>
    <dbReference type="NCBI Taxonomy" id="158383"/>
    <lineage>
        <taxon>Eukaryota</taxon>
        <taxon>Viridiplantae</taxon>
        <taxon>Streptophyta</taxon>
        <taxon>Embryophyta</taxon>
        <taxon>Tracheophyta</taxon>
        <taxon>Spermatophyta</taxon>
        <taxon>Magnoliopsida</taxon>
        <taxon>eudicotyledons</taxon>
        <taxon>Gunneridae</taxon>
        <taxon>Pentapetalae</taxon>
        <taxon>asterids</taxon>
        <taxon>lamiids</taxon>
        <taxon>Lamiales</taxon>
        <taxon>Oleaceae</taxon>
        <taxon>Oleeae</taxon>
        <taxon>Olea</taxon>
    </lineage>
</organism>
<proteinExistence type="predicted"/>
<name>A0A8S0QA74_OLEEU</name>
<dbReference type="Gene3D" id="1.10.287.110">
    <property type="entry name" value="DnaJ domain"/>
    <property type="match status" value="1"/>
</dbReference>
<dbReference type="GO" id="GO:0072583">
    <property type="term" value="P:clathrin-dependent endocytosis"/>
    <property type="evidence" value="ECO:0007669"/>
    <property type="project" value="TreeGrafter"/>
</dbReference>
<feature type="region of interest" description="Disordered" evidence="2">
    <location>
        <begin position="275"/>
        <end position="301"/>
    </location>
</feature>
<feature type="region of interest" description="Disordered" evidence="2">
    <location>
        <begin position="1060"/>
        <end position="1119"/>
    </location>
</feature>
<feature type="compositionally biased region" description="Polar residues" evidence="2">
    <location>
        <begin position="123"/>
        <end position="147"/>
    </location>
</feature>
<sequence>MENIFHSLPKRNYAGTGDISNKSVYDDVFGGPPKFGLPTLAPRFEDYAEIFGGFHSARSSSIPVLDLPLIDVEAGFHFDIRSPDFNYSEIFGNFGGLDFALSYEELVGHSSGGYDSSEDGWSPAQSESLSVESDPSASSGKHHSLSNGDHLQSYDDIDLFSVSCHESNQRSMESIATGSTHVTQLPAISGYAYTFNDTLVSQTREDERSSSHVSNDLDSSVGHGLTSAEEKLFAEGLSHPSNSDTNHDLNFLEKHGKLKSTLNKPFITISDISLRTKPSGLPPPSRPPPAFAVKNGESDRPNAKLKAFNDSVFERSDSLSLFFDVEVDASSSTEATKDATEKAQAQHRNTKESVEKNKGIQSHIKPHLVNDIEVERKTSNTLNATSRFKDETFEQSHAKEAKVPKPVVEEKSSIESNEVILDSVVGKNHIHFVEKSVDTVAWSEATDFFEVIDTSLPRRASKIDDGNILVQNMRPRSYRQQGKAGTEAHDLTEDCKNSKLVKEAPKLDEDRNQLEMDMDICDWAYKEGRLVATKKSSHQELQEELQLDEMICKFDLNDRKTKVIQQHGQSEKVLIDPDESVDKLTEAWYHLNEVEAQQKLKSGTKRIESKMMCKDACLGKEKGMILKENIERENRERRLEQAVEHTEPGKRARENLEQEEREKQQWKACEIEENNNRNNFSRERKGKKNTPKETFGLKGHEKRLEGAVKHERSDKKSTMGLGKGKNYRDEQLDSRACGGKERLVESHKQEENEVECRGIAQSKNIKKDLREDHESNEIKERLSDAYGREECDKEFWTQKDDKRSVMIFKEEEIVKRSQAACDIEGNKNFSDDAGMWDELSGQDIEIELTDGNRHDGEVINDQEKNVFAEAGNLEAFDGEYEYDEGTLLETLVTGKHDSPRELEETRTAVASEENEKLVTECKSSDSESNNGTNRLFEGKFNSSTQNRDDFEDEKGENNLAESTFLPEHITNSKIAEVCLGNTCFMPEKSASEIVPNHENETAVAREEESEKGIKGVPSSINKNETSDKSISGHVATVLFKNGEKMVGASSFVLEERENKLKLHQQGPSHSTERKEKNLNETLTTKDQKVDGRLQRERERENESMRKLEEEREREREREKDRMSLGIAALEAHERSYAEARARAERAAAERATAEARQRAMSEARERLERATMEARLRADRTPVERAAVEAWQRAVKKSLLEKNTFEVREQVERSVHDKFSGYSRRPEMRDTSLSEHHDHHFRSTGDSNGLRYSYSSAHVGAEGESSQRCKARFERYQRTAERAAKALAEKNMRDILAQREQQERNRVAEILDVEVKRWSSGKEGNLRALLSTLQYILGPDSGWQPIPLTEVITSAAVKRAYRKATLCVHPDKLQQRGATIQQKYICEKVFDLLKEAWNKFNSEER</sequence>
<dbReference type="InterPro" id="IPR001623">
    <property type="entry name" value="DnaJ_domain"/>
</dbReference>
<protein>
    <recommendedName>
        <fullName evidence="3">J domain-containing protein</fullName>
    </recommendedName>
</protein>
<accession>A0A8S0QA74</accession>